<dbReference type="EMBL" id="JARK01001452">
    <property type="protein sequence ID" value="EYC00412.1"/>
    <property type="molecule type" value="Genomic_DNA"/>
</dbReference>
<dbReference type="Pfam" id="PF10292">
    <property type="entry name" value="7TM_GPCR_Srab"/>
    <property type="match status" value="1"/>
</dbReference>
<dbReference type="InterPro" id="IPR019408">
    <property type="entry name" value="7TM_GPCR_serpentine_rcpt_Srab"/>
</dbReference>
<accession>A0A016TCL2</accession>
<comment type="caution">
    <text evidence="6">The sequence shown here is derived from an EMBL/GenBank/DDBJ whole genome shotgun (WGS) entry which is preliminary data.</text>
</comment>
<reference evidence="7" key="1">
    <citation type="journal article" date="2015" name="Nat. Genet.">
        <title>The genome and transcriptome of the zoonotic hookworm Ancylostoma ceylanicum identify infection-specific gene families.</title>
        <authorList>
            <person name="Schwarz E.M."/>
            <person name="Hu Y."/>
            <person name="Antoshechkin I."/>
            <person name="Miller M.M."/>
            <person name="Sternberg P.W."/>
            <person name="Aroian R.V."/>
        </authorList>
    </citation>
    <scope>NUCLEOTIDE SEQUENCE</scope>
    <source>
        <strain evidence="7">HY135</strain>
    </source>
</reference>
<evidence type="ECO:0000256" key="1">
    <source>
        <dbReference type="ARBA" id="ARBA00004141"/>
    </source>
</evidence>
<protein>
    <recommendedName>
        <fullName evidence="8">G-protein coupled receptors family 1 profile domain-containing protein</fullName>
    </recommendedName>
</protein>
<dbReference type="OrthoDB" id="5834764at2759"/>
<dbReference type="Proteomes" id="UP000024635">
    <property type="component" value="Unassembled WGS sequence"/>
</dbReference>
<keyword evidence="3 5" id="KW-1133">Transmembrane helix</keyword>
<feature type="transmembrane region" description="Helical" evidence="5">
    <location>
        <begin position="56"/>
        <end position="77"/>
    </location>
</feature>
<feature type="transmembrane region" description="Helical" evidence="5">
    <location>
        <begin position="274"/>
        <end position="298"/>
    </location>
</feature>
<comment type="subcellular location">
    <subcellularLocation>
        <location evidence="1">Membrane</location>
        <topology evidence="1">Multi-pass membrane protein</topology>
    </subcellularLocation>
</comment>
<keyword evidence="7" id="KW-1185">Reference proteome</keyword>
<sequence>MTTPSPLDCDTMVAMATSPALISALAVCDLCCIVAAPLLIYWLVRIWKMKLMHYNTRLLVCFHIACLLVHVLGRSVLHTTDLVVYLTPFKSGCDILHTRIQCFFLRLPYNIALISSNCSAIFVSIERLVATFNIRNYEGRFRNVGYCLLLLQVFMSSCLLSVIYSRTRLDYSPLVYCQTTSTSNVMWTIYPFGFLLLMQFLSSIVFEVARRKNKGYSEASACSGTLTRRYQIEENIWTIRTLKVYVYTNGTFNATYLIALSAVIFNNHLFSKPIYYMLIEVTNVQYLYALTLPLVLWYNRKDVQNQIRYAVSRDMGMNYNRIFEQLRSQWDSSSVKGGRNSVFSAAATQFLNKKAAVSKS</sequence>
<evidence type="ECO:0000313" key="7">
    <source>
        <dbReference type="Proteomes" id="UP000024635"/>
    </source>
</evidence>
<dbReference type="PANTHER" id="PTHR46561:SF11">
    <property type="entry name" value="SERPENTINE RECEPTOR CLASS ALPHA_BETA-14"/>
    <property type="match status" value="1"/>
</dbReference>
<evidence type="ECO:0000256" key="3">
    <source>
        <dbReference type="ARBA" id="ARBA00022989"/>
    </source>
</evidence>
<feature type="transmembrane region" description="Helical" evidence="5">
    <location>
        <begin position="244"/>
        <end position="268"/>
    </location>
</feature>
<evidence type="ECO:0000256" key="4">
    <source>
        <dbReference type="ARBA" id="ARBA00023136"/>
    </source>
</evidence>
<evidence type="ECO:0008006" key="8">
    <source>
        <dbReference type="Google" id="ProtNLM"/>
    </source>
</evidence>
<gene>
    <name evidence="6" type="primary">Acey_s0116.g614</name>
    <name evidence="6" type="ORF">Y032_0116g614</name>
</gene>
<dbReference type="GO" id="GO:0016020">
    <property type="term" value="C:membrane"/>
    <property type="evidence" value="ECO:0007669"/>
    <property type="project" value="UniProtKB-SubCell"/>
</dbReference>
<feature type="transmembrane region" description="Helical" evidence="5">
    <location>
        <begin position="146"/>
        <end position="165"/>
    </location>
</feature>
<evidence type="ECO:0000256" key="5">
    <source>
        <dbReference type="SAM" id="Phobius"/>
    </source>
</evidence>
<feature type="transmembrane region" description="Helical" evidence="5">
    <location>
        <begin position="185"/>
        <end position="206"/>
    </location>
</feature>
<feature type="transmembrane region" description="Helical" evidence="5">
    <location>
        <begin position="20"/>
        <end position="44"/>
    </location>
</feature>
<dbReference type="InterPro" id="IPR053286">
    <property type="entry name" value="Nematode_rcpt-like_srab"/>
</dbReference>
<evidence type="ECO:0000313" key="6">
    <source>
        <dbReference type="EMBL" id="EYC00412.1"/>
    </source>
</evidence>
<organism evidence="6 7">
    <name type="scientific">Ancylostoma ceylanicum</name>
    <dbReference type="NCBI Taxonomy" id="53326"/>
    <lineage>
        <taxon>Eukaryota</taxon>
        <taxon>Metazoa</taxon>
        <taxon>Ecdysozoa</taxon>
        <taxon>Nematoda</taxon>
        <taxon>Chromadorea</taxon>
        <taxon>Rhabditida</taxon>
        <taxon>Rhabditina</taxon>
        <taxon>Rhabditomorpha</taxon>
        <taxon>Strongyloidea</taxon>
        <taxon>Ancylostomatidae</taxon>
        <taxon>Ancylostomatinae</taxon>
        <taxon>Ancylostoma</taxon>
    </lineage>
</organism>
<feature type="transmembrane region" description="Helical" evidence="5">
    <location>
        <begin position="107"/>
        <end position="125"/>
    </location>
</feature>
<evidence type="ECO:0000256" key="2">
    <source>
        <dbReference type="ARBA" id="ARBA00022692"/>
    </source>
</evidence>
<dbReference type="STRING" id="53326.A0A016TCL2"/>
<keyword evidence="4 5" id="KW-0472">Membrane</keyword>
<dbReference type="PANTHER" id="PTHR46561">
    <property type="entry name" value="SERPENTINE RECEPTOR, CLASS AB (CLASS A-LIKE)-RELATED"/>
    <property type="match status" value="1"/>
</dbReference>
<name>A0A016TCL2_9BILA</name>
<proteinExistence type="predicted"/>
<dbReference type="AlphaFoldDB" id="A0A016TCL2"/>
<keyword evidence="2 5" id="KW-0812">Transmembrane</keyword>